<organism evidence="1">
    <name type="scientific">Megaviridae environmental sample</name>
    <dbReference type="NCBI Taxonomy" id="1737588"/>
    <lineage>
        <taxon>Viruses</taxon>
        <taxon>Varidnaviria</taxon>
        <taxon>Bamfordvirae</taxon>
        <taxon>Nucleocytoviricota</taxon>
        <taxon>Megaviricetes</taxon>
        <taxon>Imitervirales</taxon>
        <taxon>Mimiviridae</taxon>
        <taxon>environmental samples</taxon>
    </lineage>
</organism>
<dbReference type="EMBL" id="MN448274">
    <property type="protein sequence ID" value="QFG73908.1"/>
    <property type="molecule type" value="Genomic_DNA"/>
</dbReference>
<proteinExistence type="predicted"/>
<protein>
    <submittedName>
        <fullName evidence="1">Uncharacterized protein</fullName>
    </submittedName>
</protein>
<reference evidence="1" key="1">
    <citation type="journal article" date="2019" name="Philos. Trans. R. Soc. Lond., B, Biol. Sci.">
        <title>Targeted metagenomic recovery of four divergent viruses reveals shared and distinctive characteristics of giant viruses of marine eukaryotes.</title>
        <authorList>
            <person name="Needham D.M."/>
            <person name="Poirier C."/>
            <person name="Hehenberger E."/>
            <person name="Jimenez V."/>
            <person name="Swalwell J.E."/>
            <person name="Santoro A.E."/>
            <person name="Worden A.Z."/>
        </authorList>
    </citation>
    <scope>NUCLEOTIDE SEQUENCE</scope>
    <source>
        <strain evidence="1">OPacV-662</strain>
    </source>
</reference>
<accession>A0A5J6VJF5</accession>
<name>A0A5J6VJF5_9VIRU</name>
<sequence length="211" mass="24411">MMSIGNILITIKRAILFSHRNIICREFFAKNLIGGKKITGHDFAMRAFNGTLSTTIKWGKNVGFVKKLRYVMALACILFPEYVCDEFIRSRAQYGLFCGCVDILVDNEMATPHTYRMLCNVYLRCDNDIAYRLKQRLQRLTDVLGATPEMVAIATRIRINNSHPIKRIRMQEEQKRIREMSVDHLDNIMSGMNINEDDSMQILGDIERIKL</sequence>
<evidence type="ECO:0000313" key="1">
    <source>
        <dbReference type="EMBL" id="QFG73908.1"/>
    </source>
</evidence>